<gene>
    <name evidence="2" type="ordered locus">Os07g0442401</name>
    <name evidence="2" type="ORF">OSNPB_070442401</name>
</gene>
<evidence type="ECO:0000313" key="2">
    <source>
        <dbReference type="EMBL" id="BAT01274.1"/>
    </source>
</evidence>
<dbReference type="AlphaFoldDB" id="A0A0N7KND0"/>
<feature type="compositionally biased region" description="Basic residues" evidence="1">
    <location>
        <begin position="39"/>
        <end position="58"/>
    </location>
</feature>
<name>A0A0N7KND0_ORYSJ</name>
<evidence type="ECO:0000313" key="3">
    <source>
        <dbReference type="Proteomes" id="UP000059680"/>
    </source>
</evidence>
<reference evidence="2 3" key="3">
    <citation type="journal article" date="2013" name="Rice">
        <title>Improvement of the Oryza sativa Nipponbare reference genome using next generation sequence and optical map data.</title>
        <authorList>
            <person name="Kawahara Y."/>
            <person name="de la Bastide M."/>
            <person name="Hamilton J.P."/>
            <person name="Kanamori H."/>
            <person name="McCombie W.R."/>
            <person name="Ouyang S."/>
            <person name="Schwartz D.C."/>
            <person name="Tanaka T."/>
            <person name="Wu J."/>
            <person name="Zhou S."/>
            <person name="Childs K.L."/>
            <person name="Davidson R.M."/>
            <person name="Lin H."/>
            <person name="Quesada-Ocampo L."/>
            <person name="Vaillancourt B."/>
            <person name="Sakai H."/>
            <person name="Lee S.S."/>
            <person name="Kim J."/>
            <person name="Numa H."/>
            <person name="Itoh T."/>
            <person name="Buell C.R."/>
            <person name="Matsumoto T."/>
        </authorList>
    </citation>
    <scope>NUCLEOTIDE SEQUENCE [LARGE SCALE GENOMIC DNA]</scope>
    <source>
        <strain evidence="3">cv. Nipponbare</strain>
    </source>
</reference>
<keyword evidence="3" id="KW-1185">Reference proteome</keyword>
<dbReference type="Proteomes" id="UP000059680">
    <property type="component" value="Chromosome 7"/>
</dbReference>
<accession>A0A0N7KND0</accession>
<reference evidence="3" key="1">
    <citation type="journal article" date="2005" name="Nature">
        <title>The map-based sequence of the rice genome.</title>
        <authorList>
            <consortium name="International rice genome sequencing project (IRGSP)"/>
            <person name="Matsumoto T."/>
            <person name="Wu J."/>
            <person name="Kanamori H."/>
            <person name="Katayose Y."/>
            <person name="Fujisawa M."/>
            <person name="Namiki N."/>
            <person name="Mizuno H."/>
            <person name="Yamamoto K."/>
            <person name="Antonio B.A."/>
            <person name="Baba T."/>
            <person name="Sakata K."/>
            <person name="Nagamura Y."/>
            <person name="Aoki H."/>
            <person name="Arikawa K."/>
            <person name="Arita K."/>
            <person name="Bito T."/>
            <person name="Chiden Y."/>
            <person name="Fujitsuka N."/>
            <person name="Fukunaka R."/>
            <person name="Hamada M."/>
            <person name="Harada C."/>
            <person name="Hayashi A."/>
            <person name="Hijishita S."/>
            <person name="Honda M."/>
            <person name="Hosokawa S."/>
            <person name="Ichikawa Y."/>
            <person name="Idonuma A."/>
            <person name="Iijima M."/>
            <person name="Ikeda M."/>
            <person name="Ikeno M."/>
            <person name="Ito K."/>
            <person name="Ito S."/>
            <person name="Ito T."/>
            <person name="Ito Y."/>
            <person name="Ito Y."/>
            <person name="Iwabuchi A."/>
            <person name="Kamiya K."/>
            <person name="Karasawa W."/>
            <person name="Kurita K."/>
            <person name="Katagiri S."/>
            <person name="Kikuta A."/>
            <person name="Kobayashi H."/>
            <person name="Kobayashi N."/>
            <person name="Machita K."/>
            <person name="Maehara T."/>
            <person name="Masukawa M."/>
            <person name="Mizubayashi T."/>
            <person name="Mukai Y."/>
            <person name="Nagasaki H."/>
            <person name="Nagata Y."/>
            <person name="Naito S."/>
            <person name="Nakashima M."/>
            <person name="Nakama Y."/>
            <person name="Nakamichi Y."/>
            <person name="Nakamura M."/>
            <person name="Meguro A."/>
            <person name="Negishi M."/>
            <person name="Ohta I."/>
            <person name="Ohta T."/>
            <person name="Okamoto M."/>
            <person name="Ono N."/>
            <person name="Saji S."/>
            <person name="Sakaguchi M."/>
            <person name="Sakai K."/>
            <person name="Shibata M."/>
            <person name="Shimokawa T."/>
            <person name="Song J."/>
            <person name="Takazaki Y."/>
            <person name="Terasawa K."/>
            <person name="Tsugane M."/>
            <person name="Tsuji K."/>
            <person name="Ueda S."/>
            <person name="Waki K."/>
            <person name="Yamagata H."/>
            <person name="Yamamoto M."/>
            <person name="Yamamoto S."/>
            <person name="Yamane H."/>
            <person name="Yoshiki S."/>
            <person name="Yoshihara R."/>
            <person name="Yukawa K."/>
            <person name="Zhong H."/>
            <person name="Yano M."/>
            <person name="Yuan Q."/>
            <person name="Ouyang S."/>
            <person name="Liu J."/>
            <person name="Jones K.M."/>
            <person name="Gansberger K."/>
            <person name="Moffat K."/>
            <person name="Hill J."/>
            <person name="Bera J."/>
            <person name="Fadrosh D."/>
            <person name="Jin S."/>
            <person name="Johri S."/>
            <person name="Kim M."/>
            <person name="Overton L."/>
            <person name="Reardon M."/>
            <person name="Tsitrin T."/>
            <person name="Vuong H."/>
            <person name="Weaver B."/>
            <person name="Ciecko A."/>
            <person name="Tallon L."/>
            <person name="Jackson J."/>
            <person name="Pai G."/>
            <person name="Aken S.V."/>
            <person name="Utterback T."/>
            <person name="Reidmuller S."/>
            <person name="Feldblyum T."/>
            <person name="Hsiao J."/>
            <person name="Zismann V."/>
            <person name="Iobst S."/>
            <person name="de Vazeille A.R."/>
            <person name="Buell C.R."/>
            <person name="Ying K."/>
            <person name="Li Y."/>
            <person name="Lu T."/>
            <person name="Huang Y."/>
            <person name="Zhao Q."/>
            <person name="Feng Q."/>
            <person name="Zhang L."/>
            <person name="Zhu J."/>
            <person name="Weng Q."/>
            <person name="Mu J."/>
            <person name="Lu Y."/>
            <person name="Fan D."/>
            <person name="Liu Y."/>
            <person name="Guan J."/>
            <person name="Zhang Y."/>
            <person name="Yu S."/>
            <person name="Liu X."/>
            <person name="Zhang Y."/>
            <person name="Hong G."/>
            <person name="Han B."/>
            <person name="Choisne N."/>
            <person name="Demange N."/>
            <person name="Orjeda G."/>
            <person name="Samain S."/>
            <person name="Cattolico L."/>
            <person name="Pelletier E."/>
            <person name="Couloux A."/>
            <person name="Segurens B."/>
            <person name="Wincker P."/>
            <person name="D'Hont A."/>
            <person name="Scarpelli C."/>
            <person name="Weissenbach J."/>
            <person name="Salanoubat M."/>
            <person name="Quetier F."/>
            <person name="Yu Y."/>
            <person name="Kim H.R."/>
            <person name="Rambo T."/>
            <person name="Currie J."/>
            <person name="Collura K."/>
            <person name="Luo M."/>
            <person name="Yang T."/>
            <person name="Ammiraju J.S.S."/>
            <person name="Engler F."/>
            <person name="Soderlund C."/>
            <person name="Wing R.A."/>
            <person name="Palmer L.E."/>
            <person name="de la Bastide M."/>
            <person name="Spiegel L."/>
            <person name="Nascimento L."/>
            <person name="Zutavern T."/>
            <person name="O'Shaughnessy A."/>
            <person name="Dike S."/>
            <person name="Dedhia N."/>
            <person name="Preston R."/>
            <person name="Balija V."/>
            <person name="McCombie W.R."/>
            <person name="Chow T."/>
            <person name="Chen H."/>
            <person name="Chung M."/>
            <person name="Chen C."/>
            <person name="Shaw J."/>
            <person name="Wu H."/>
            <person name="Hsiao K."/>
            <person name="Chao Y."/>
            <person name="Chu M."/>
            <person name="Cheng C."/>
            <person name="Hour A."/>
            <person name="Lee P."/>
            <person name="Lin S."/>
            <person name="Lin Y."/>
            <person name="Liou J."/>
            <person name="Liu S."/>
            <person name="Hsing Y."/>
            <person name="Raghuvanshi S."/>
            <person name="Mohanty A."/>
            <person name="Bharti A.K."/>
            <person name="Gaur A."/>
            <person name="Gupta V."/>
            <person name="Kumar D."/>
            <person name="Ravi V."/>
            <person name="Vij S."/>
            <person name="Kapur A."/>
            <person name="Khurana P."/>
            <person name="Khurana P."/>
            <person name="Khurana J.P."/>
            <person name="Tyagi A.K."/>
            <person name="Gaikwad K."/>
            <person name="Singh A."/>
            <person name="Dalal V."/>
            <person name="Srivastava S."/>
            <person name="Dixit A."/>
            <person name="Pal A.K."/>
            <person name="Ghazi I.A."/>
            <person name="Yadav M."/>
            <person name="Pandit A."/>
            <person name="Bhargava A."/>
            <person name="Sureshbabu K."/>
            <person name="Batra K."/>
            <person name="Sharma T.R."/>
            <person name="Mohapatra T."/>
            <person name="Singh N.K."/>
            <person name="Messing J."/>
            <person name="Nelson A.B."/>
            <person name="Fuks G."/>
            <person name="Kavchok S."/>
            <person name="Keizer G."/>
            <person name="Linton E."/>
            <person name="Llaca V."/>
            <person name="Song R."/>
            <person name="Tanyolac B."/>
            <person name="Young S."/>
            <person name="Ho-Il K."/>
            <person name="Hahn J.H."/>
            <person name="Sangsakoo G."/>
            <person name="Vanavichit A."/>
            <person name="de Mattos Luiz.A.T."/>
            <person name="Zimmer P.D."/>
            <person name="Malone G."/>
            <person name="Dellagostin O."/>
            <person name="de Oliveira A.C."/>
            <person name="Bevan M."/>
            <person name="Bancroft I."/>
            <person name="Minx P."/>
            <person name="Cordum H."/>
            <person name="Wilson R."/>
            <person name="Cheng Z."/>
            <person name="Jin W."/>
            <person name="Jiang J."/>
            <person name="Leong S.A."/>
            <person name="Iwama H."/>
            <person name="Gojobori T."/>
            <person name="Itoh T."/>
            <person name="Niimura Y."/>
            <person name="Fujii Y."/>
            <person name="Habara T."/>
            <person name="Sakai H."/>
            <person name="Sato Y."/>
            <person name="Wilson G."/>
            <person name="Kumar K."/>
            <person name="McCouch S."/>
            <person name="Juretic N."/>
            <person name="Hoen D."/>
            <person name="Wright S."/>
            <person name="Bruskiewich R."/>
            <person name="Bureau T."/>
            <person name="Miyao A."/>
            <person name="Hirochika H."/>
            <person name="Nishikawa T."/>
            <person name="Kadowaki K."/>
            <person name="Sugiura M."/>
            <person name="Burr B."/>
            <person name="Sasaki T."/>
        </authorList>
    </citation>
    <scope>NUCLEOTIDE SEQUENCE [LARGE SCALE GENOMIC DNA]</scope>
    <source>
        <strain evidence="3">cv. Nipponbare</strain>
    </source>
</reference>
<dbReference type="InParanoid" id="A0A0N7KND0"/>
<evidence type="ECO:0000256" key="1">
    <source>
        <dbReference type="SAM" id="MobiDB-lite"/>
    </source>
</evidence>
<protein>
    <submittedName>
        <fullName evidence="2">Os07g0442401 protein</fullName>
    </submittedName>
</protein>
<reference evidence="2 3" key="2">
    <citation type="journal article" date="2013" name="Plant Cell Physiol.">
        <title>Rice Annotation Project Database (RAP-DB): an integrative and interactive database for rice genomics.</title>
        <authorList>
            <person name="Sakai H."/>
            <person name="Lee S.S."/>
            <person name="Tanaka T."/>
            <person name="Numa H."/>
            <person name="Kim J."/>
            <person name="Kawahara Y."/>
            <person name="Wakimoto H."/>
            <person name="Yang C.C."/>
            <person name="Iwamoto M."/>
            <person name="Abe T."/>
            <person name="Yamada Y."/>
            <person name="Muto A."/>
            <person name="Inokuchi H."/>
            <person name="Ikemura T."/>
            <person name="Matsumoto T."/>
            <person name="Sasaki T."/>
            <person name="Itoh T."/>
        </authorList>
    </citation>
    <scope>NUCLEOTIDE SEQUENCE [LARGE SCALE GENOMIC DNA]</scope>
    <source>
        <strain evidence="3">cv. Nipponbare</strain>
    </source>
</reference>
<dbReference type="PaxDb" id="39947-A0A0N7KND0"/>
<feature type="region of interest" description="Disordered" evidence="1">
    <location>
        <begin position="1"/>
        <end position="80"/>
    </location>
</feature>
<dbReference type="EMBL" id="AP014963">
    <property type="protein sequence ID" value="BAT01274.1"/>
    <property type="molecule type" value="Genomic_DNA"/>
</dbReference>
<feature type="compositionally biased region" description="Pro residues" evidence="1">
    <location>
        <begin position="1"/>
        <end position="14"/>
    </location>
</feature>
<proteinExistence type="predicted"/>
<organism evidence="2 3">
    <name type="scientific">Oryza sativa subsp. japonica</name>
    <name type="common">Rice</name>
    <dbReference type="NCBI Taxonomy" id="39947"/>
    <lineage>
        <taxon>Eukaryota</taxon>
        <taxon>Viridiplantae</taxon>
        <taxon>Streptophyta</taxon>
        <taxon>Embryophyta</taxon>
        <taxon>Tracheophyta</taxon>
        <taxon>Spermatophyta</taxon>
        <taxon>Magnoliopsida</taxon>
        <taxon>Liliopsida</taxon>
        <taxon>Poales</taxon>
        <taxon>Poaceae</taxon>
        <taxon>BOP clade</taxon>
        <taxon>Oryzoideae</taxon>
        <taxon>Oryzeae</taxon>
        <taxon>Oryzinae</taxon>
        <taxon>Oryza</taxon>
        <taxon>Oryza sativa</taxon>
    </lineage>
</organism>
<sequence>MGSLPPLSPPPFPPALAEGSALHPPSPSSGHRGEGAARRRERGRRYRILMRRRPRRRMSPSLPLDPAEGSAPLPTITVVH</sequence>
<dbReference type="SMR" id="A0A0N7KND0"/>